<sequence>MCSAALKTPAPNSTFDAPTSMNLRSAALTAIVATLYASCIARSAATATIADPATAPDAIHSPNEAQYDGKRFLRTPVAEGNEEEARGGGNWFSFSSKLSGGAEKLDKKQLKSLIAKTLKDPEFYDALTMVDYGKRLIAFGAWKGLGVDNKLLAKMMTKAGYGGDDYKRFRTEYDTFLKSDIQL</sequence>
<evidence type="ECO:0000256" key="1">
    <source>
        <dbReference type="ARBA" id="ARBA00004613"/>
    </source>
</evidence>
<reference evidence="6 7" key="1">
    <citation type="submission" date="2018-09" db="EMBL/GenBank/DDBJ databases">
        <title>Genomic investigation of the strawberry pathogen Phytophthora fragariae indicates pathogenicity is determined by transcriptional variation in three key races.</title>
        <authorList>
            <person name="Adams T.M."/>
            <person name="Armitage A.D."/>
            <person name="Sobczyk M.K."/>
            <person name="Bates H.J."/>
            <person name="Dunwell J.M."/>
            <person name="Nellist C.F."/>
            <person name="Harrison R.J."/>
        </authorList>
    </citation>
    <scope>NUCLEOTIDE SEQUENCE [LARGE SCALE GENOMIC DNA]</scope>
    <source>
        <strain evidence="6 7">SCRP324</strain>
    </source>
</reference>
<comment type="domain">
    <text evidence="5">The RxLR-dEER motif acts to carry the protein into the host cell cytoplasm through binding to cell surface phosphatidylinositol-3-phosphate.</text>
</comment>
<accession>A0A6A3ID44</accession>
<comment type="subcellular location">
    <subcellularLocation>
        <location evidence="1 5">Secreted</location>
    </subcellularLocation>
</comment>
<evidence type="ECO:0000313" key="6">
    <source>
        <dbReference type="EMBL" id="KAE8978318.1"/>
    </source>
</evidence>
<proteinExistence type="inferred from homology"/>
<name>A0A6A3ID44_9STRA</name>
<protein>
    <recommendedName>
        <fullName evidence="5">RxLR effector protein</fullName>
    </recommendedName>
</protein>
<comment type="function">
    <text evidence="5">Effector that suppresses plant defense responses during pathogen infection.</text>
</comment>
<dbReference type="EMBL" id="QXFU01003104">
    <property type="protein sequence ID" value="KAE8978318.1"/>
    <property type="molecule type" value="Genomic_DNA"/>
</dbReference>
<dbReference type="Proteomes" id="UP000435112">
    <property type="component" value="Unassembled WGS sequence"/>
</dbReference>
<gene>
    <name evidence="6" type="ORF">PR002_g24748</name>
</gene>
<evidence type="ECO:0000256" key="5">
    <source>
        <dbReference type="RuleBase" id="RU367124"/>
    </source>
</evidence>
<dbReference type="Pfam" id="PF16810">
    <property type="entry name" value="RXLR"/>
    <property type="match status" value="1"/>
</dbReference>
<comment type="similarity">
    <text evidence="2 5">Belongs to the RxLR effector family.</text>
</comment>
<evidence type="ECO:0000313" key="7">
    <source>
        <dbReference type="Proteomes" id="UP000435112"/>
    </source>
</evidence>
<dbReference type="GO" id="GO:0005576">
    <property type="term" value="C:extracellular region"/>
    <property type="evidence" value="ECO:0007669"/>
    <property type="project" value="UniProtKB-SubCell"/>
</dbReference>
<comment type="caution">
    <text evidence="6">The sequence shown here is derived from an EMBL/GenBank/DDBJ whole genome shotgun (WGS) entry which is preliminary data.</text>
</comment>
<keyword evidence="4" id="KW-0732">Signal</keyword>
<keyword evidence="3 5" id="KW-0964">Secreted</keyword>
<evidence type="ECO:0000256" key="3">
    <source>
        <dbReference type="ARBA" id="ARBA00022525"/>
    </source>
</evidence>
<dbReference type="AlphaFoldDB" id="A0A6A3ID44"/>
<evidence type="ECO:0000256" key="2">
    <source>
        <dbReference type="ARBA" id="ARBA00010400"/>
    </source>
</evidence>
<dbReference type="InterPro" id="IPR031825">
    <property type="entry name" value="RXLR"/>
</dbReference>
<organism evidence="6 7">
    <name type="scientific">Phytophthora rubi</name>
    <dbReference type="NCBI Taxonomy" id="129364"/>
    <lineage>
        <taxon>Eukaryota</taxon>
        <taxon>Sar</taxon>
        <taxon>Stramenopiles</taxon>
        <taxon>Oomycota</taxon>
        <taxon>Peronosporomycetes</taxon>
        <taxon>Peronosporales</taxon>
        <taxon>Peronosporaceae</taxon>
        <taxon>Phytophthora</taxon>
    </lineage>
</organism>
<evidence type="ECO:0000256" key="4">
    <source>
        <dbReference type="ARBA" id="ARBA00022729"/>
    </source>
</evidence>